<gene>
    <name evidence="6" type="ORF">RI129_005758</name>
</gene>
<dbReference type="EMBL" id="JAVRBK010000004">
    <property type="protein sequence ID" value="KAK5644458.1"/>
    <property type="molecule type" value="Genomic_DNA"/>
</dbReference>
<dbReference type="Proteomes" id="UP001329430">
    <property type="component" value="Chromosome 4"/>
</dbReference>
<feature type="region of interest" description="Disordered" evidence="4">
    <location>
        <begin position="1"/>
        <end position="35"/>
    </location>
</feature>
<evidence type="ECO:0000313" key="6">
    <source>
        <dbReference type="EMBL" id="KAK5644458.1"/>
    </source>
</evidence>
<evidence type="ECO:0000256" key="2">
    <source>
        <dbReference type="ARBA" id="ARBA00022884"/>
    </source>
</evidence>
<dbReference type="InterPro" id="IPR000504">
    <property type="entry name" value="RRM_dom"/>
</dbReference>
<dbReference type="PROSITE" id="PS50102">
    <property type="entry name" value="RRM"/>
    <property type="match status" value="2"/>
</dbReference>
<proteinExistence type="predicted"/>
<accession>A0AAN7VCU1</accession>
<comment type="caution">
    <text evidence="6">The sequence shown here is derived from an EMBL/GenBank/DDBJ whole genome shotgun (WGS) entry which is preliminary data.</text>
</comment>
<reference evidence="6 7" key="1">
    <citation type="journal article" date="2024" name="Insects">
        <title>An Improved Chromosome-Level Genome Assembly of the Firefly Pyrocoelia pectoralis.</title>
        <authorList>
            <person name="Fu X."/>
            <person name="Meyer-Rochow V.B."/>
            <person name="Ballantyne L."/>
            <person name="Zhu X."/>
        </authorList>
    </citation>
    <scope>NUCLEOTIDE SEQUENCE [LARGE SCALE GENOMIC DNA]</scope>
    <source>
        <strain evidence="6">XCY_ONT2</strain>
    </source>
</reference>
<protein>
    <recommendedName>
        <fullName evidence="5">RRM domain-containing protein</fullName>
    </recommendedName>
</protein>
<evidence type="ECO:0000313" key="7">
    <source>
        <dbReference type="Proteomes" id="UP001329430"/>
    </source>
</evidence>
<keyword evidence="1" id="KW-0677">Repeat</keyword>
<dbReference type="Pfam" id="PF00076">
    <property type="entry name" value="RRM_1"/>
    <property type="match status" value="1"/>
</dbReference>
<evidence type="ECO:0000259" key="5">
    <source>
        <dbReference type="PROSITE" id="PS50102"/>
    </source>
</evidence>
<keyword evidence="2 3" id="KW-0694">RNA-binding</keyword>
<feature type="compositionally biased region" description="Basic and acidic residues" evidence="4">
    <location>
        <begin position="10"/>
        <end position="30"/>
    </location>
</feature>
<dbReference type="GO" id="GO:0003723">
    <property type="term" value="F:RNA binding"/>
    <property type="evidence" value="ECO:0007669"/>
    <property type="project" value="UniProtKB-UniRule"/>
</dbReference>
<dbReference type="CDD" id="cd12394">
    <property type="entry name" value="RRM1_RBM34"/>
    <property type="match status" value="1"/>
</dbReference>
<dbReference type="PANTHER" id="PTHR24012">
    <property type="entry name" value="RNA BINDING PROTEIN"/>
    <property type="match status" value="1"/>
</dbReference>
<dbReference type="InterPro" id="IPR012677">
    <property type="entry name" value="Nucleotide-bd_a/b_plait_sf"/>
</dbReference>
<evidence type="ECO:0000256" key="4">
    <source>
        <dbReference type="SAM" id="MobiDB-lite"/>
    </source>
</evidence>
<sequence length="257" mass="29397">MQTNRKPVKKVKEQEHGTVHLVPKEEKSNTDNDNAIPSYVDENSRTLFVGNVGISVKKIHLLKLFKRFGKVQSVRLRGITPGDPRTTKRLAAIKQSFHPKRTSCCSYVVFENRDDALSACSLNGTKFKDHTLRVQICDDNTELEPSKAIFIGNIAFDAEENDLWNTFEPYGKIESVRLIRNSMTGMCIGVGFVNFQSSDGVELALMADSVQIKNREVRIQRYVKSKLKKWQMKVNKKLSQNQKMIQKIAPRRKEVRI</sequence>
<feature type="domain" description="RRM" evidence="5">
    <location>
        <begin position="45"/>
        <end position="139"/>
    </location>
</feature>
<dbReference type="InterPro" id="IPR035979">
    <property type="entry name" value="RBD_domain_sf"/>
</dbReference>
<evidence type="ECO:0000256" key="3">
    <source>
        <dbReference type="PROSITE-ProRule" id="PRU00176"/>
    </source>
</evidence>
<dbReference type="SMART" id="SM00360">
    <property type="entry name" value="RRM"/>
    <property type="match status" value="2"/>
</dbReference>
<evidence type="ECO:0000256" key="1">
    <source>
        <dbReference type="ARBA" id="ARBA00022737"/>
    </source>
</evidence>
<dbReference type="AlphaFoldDB" id="A0AAN7VCU1"/>
<name>A0AAN7VCU1_9COLE</name>
<organism evidence="6 7">
    <name type="scientific">Pyrocoelia pectoralis</name>
    <dbReference type="NCBI Taxonomy" id="417401"/>
    <lineage>
        <taxon>Eukaryota</taxon>
        <taxon>Metazoa</taxon>
        <taxon>Ecdysozoa</taxon>
        <taxon>Arthropoda</taxon>
        <taxon>Hexapoda</taxon>
        <taxon>Insecta</taxon>
        <taxon>Pterygota</taxon>
        <taxon>Neoptera</taxon>
        <taxon>Endopterygota</taxon>
        <taxon>Coleoptera</taxon>
        <taxon>Polyphaga</taxon>
        <taxon>Elateriformia</taxon>
        <taxon>Elateroidea</taxon>
        <taxon>Lampyridae</taxon>
        <taxon>Lampyrinae</taxon>
        <taxon>Pyrocoelia</taxon>
    </lineage>
</organism>
<keyword evidence="7" id="KW-1185">Reference proteome</keyword>
<feature type="domain" description="RRM" evidence="5">
    <location>
        <begin position="147"/>
        <end position="224"/>
    </location>
</feature>
<dbReference type="Gene3D" id="3.30.70.330">
    <property type="match status" value="2"/>
</dbReference>
<dbReference type="SUPFAM" id="SSF54928">
    <property type="entry name" value="RNA-binding domain, RBD"/>
    <property type="match status" value="2"/>
</dbReference>